<comment type="similarity">
    <text evidence="1">Belongs to the plant LTP family.</text>
</comment>
<dbReference type="SMART" id="SM00499">
    <property type="entry name" value="AAI"/>
    <property type="match status" value="1"/>
</dbReference>
<dbReference type="AlphaFoldDB" id="A0ABD1QHW3"/>
<dbReference type="Pfam" id="PF14368">
    <property type="entry name" value="LTP_2"/>
    <property type="match status" value="1"/>
</dbReference>
<dbReference type="EMBL" id="JBFOLK010000011">
    <property type="protein sequence ID" value="KAL2475708.1"/>
    <property type="molecule type" value="Genomic_DNA"/>
</dbReference>
<evidence type="ECO:0000313" key="7">
    <source>
        <dbReference type="Proteomes" id="UP001604336"/>
    </source>
</evidence>
<evidence type="ECO:0000256" key="1">
    <source>
        <dbReference type="ARBA" id="ARBA00009748"/>
    </source>
</evidence>
<evidence type="ECO:0000313" key="6">
    <source>
        <dbReference type="EMBL" id="KAL2475708.1"/>
    </source>
</evidence>
<dbReference type="Proteomes" id="UP001604336">
    <property type="component" value="Unassembled WGS sequence"/>
</dbReference>
<feature type="chain" id="PRO_5044894995" evidence="4">
    <location>
        <begin position="24"/>
        <end position="122"/>
    </location>
</feature>
<keyword evidence="4" id="KW-0732">Signal</keyword>
<dbReference type="GO" id="GO:0008289">
    <property type="term" value="F:lipid binding"/>
    <property type="evidence" value="ECO:0007669"/>
    <property type="project" value="UniProtKB-KW"/>
</dbReference>
<evidence type="ECO:0000256" key="4">
    <source>
        <dbReference type="SAM" id="SignalP"/>
    </source>
</evidence>
<dbReference type="InterPro" id="IPR036312">
    <property type="entry name" value="Bifun_inhib/LTP/seed_sf"/>
</dbReference>
<dbReference type="InterPro" id="IPR016140">
    <property type="entry name" value="Bifunc_inhib/LTP/seed_store"/>
</dbReference>
<feature type="signal peptide" evidence="4">
    <location>
        <begin position="1"/>
        <end position="23"/>
    </location>
</feature>
<gene>
    <name evidence="6" type="ORF">Adt_36444</name>
</gene>
<keyword evidence="3" id="KW-0446">Lipid-binding</keyword>
<protein>
    <submittedName>
        <fullName evidence="6">Non-specific lipid-transfer protein-like</fullName>
    </submittedName>
</protein>
<sequence length="122" mass="13213">MASHSFMVICLVVLVLSSSPVYAVDCKNVLANLVPCLTYLAKFLPITPGDQCCKSINSIFGMDDINSLCQCLRLNPLRYGFLPSKAHQLPKLCNFSSFLPLVNCIIPSINDGTPLNPLAPVA</sequence>
<evidence type="ECO:0000256" key="2">
    <source>
        <dbReference type="ARBA" id="ARBA00022448"/>
    </source>
</evidence>
<evidence type="ECO:0000256" key="3">
    <source>
        <dbReference type="ARBA" id="ARBA00023121"/>
    </source>
</evidence>
<organism evidence="6 7">
    <name type="scientific">Abeliophyllum distichum</name>
    <dbReference type="NCBI Taxonomy" id="126358"/>
    <lineage>
        <taxon>Eukaryota</taxon>
        <taxon>Viridiplantae</taxon>
        <taxon>Streptophyta</taxon>
        <taxon>Embryophyta</taxon>
        <taxon>Tracheophyta</taxon>
        <taxon>Spermatophyta</taxon>
        <taxon>Magnoliopsida</taxon>
        <taxon>eudicotyledons</taxon>
        <taxon>Gunneridae</taxon>
        <taxon>Pentapetalae</taxon>
        <taxon>asterids</taxon>
        <taxon>lamiids</taxon>
        <taxon>Lamiales</taxon>
        <taxon>Oleaceae</taxon>
        <taxon>Forsythieae</taxon>
        <taxon>Abeliophyllum</taxon>
    </lineage>
</organism>
<keyword evidence="2" id="KW-0813">Transport</keyword>
<accession>A0ABD1QHW3</accession>
<dbReference type="InterPro" id="IPR000528">
    <property type="entry name" value="Plant_nsLTP"/>
</dbReference>
<reference evidence="7" key="1">
    <citation type="submission" date="2024-07" db="EMBL/GenBank/DDBJ databases">
        <title>Two chromosome-level genome assemblies of Korean endemic species Abeliophyllum distichum and Forsythia ovata (Oleaceae).</title>
        <authorList>
            <person name="Jang H."/>
        </authorList>
    </citation>
    <scope>NUCLEOTIDE SEQUENCE [LARGE SCALE GENOMIC DNA]</scope>
</reference>
<dbReference type="SUPFAM" id="SSF47699">
    <property type="entry name" value="Bifunctional inhibitor/lipid-transfer protein/seed storage 2S albumin"/>
    <property type="match status" value="1"/>
</dbReference>
<proteinExistence type="inferred from homology"/>
<dbReference type="PANTHER" id="PTHR33076">
    <property type="entry name" value="NON-SPECIFIC LIPID-TRANSFER PROTEIN 2-RELATED"/>
    <property type="match status" value="1"/>
</dbReference>
<name>A0ABD1QHW3_9LAMI</name>
<keyword evidence="7" id="KW-1185">Reference proteome</keyword>
<dbReference type="Gene3D" id="1.10.110.10">
    <property type="entry name" value="Plant lipid-transfer and hydrophobic proteins"/>
    <property type="match status" value="1"/>
</dbReference>
<evidence type="ECO:0000259" key="5">
    <source>
        <dbReference type="SMART" id="SM00499"/>
    </source>
</evidence>
<feature type="domain" description="Bifunctional inhibitor/plant lipid transfer protein/seed storage helical" evidence="5">
    <location>
        <begin position="26"/>
        <end position="104"/>
    </location>
</feature>
<comment type="caution">
    <text evidence="6">The sequence shown here is derived from an EMBL/GenBank/DDBJ whole genome shotgun (WGS) entry which is preliminary data.</text>
</comment>